<reference evidence="2 3" key="1">
    <citation type="submission" date="2020-04" db="EMBL/GenBank/DDBJ databases">
        <title>Novel Mycoplasma species detected in Phocoena phocoena (harbor porpoise) from the USA.</title>
        <authorList>
            <person name="Volokhov D.V."/>
        </authorList>
    </citation>
    <scope>NUCLEOTIDE SEQUENCE [LARGE SCALE GENOMIC DNA]</scope>
    <source>
        <strain evidence="2 3">Phocoena C-264-GEN</strain>
    </source>
</reference>
<dbReference type="AlphaFoldDB" id="A0A858U3Z9"/>
<keyword evidence="1" id="KW-0812">Transmembrane</keyword>
<keyword evidence="3" id="KW-1185">Reference proteome</keyword>
<gene>
    <name evidence="2" type="ORF">HGG69_02485</name>
</gene>
<sequence length="191" mass="22158">MAKKTRFYITETLNDQNVKIWEFKKMGIDKREPFLSFSEAIQRFIDVATPLNQNSRVWFHQNGAFRGSMSLEGAAKSLEIIETEKVSHDTAIQYLEEKQLIEKAPAKKEKKVVKKEEVVTKPEEKVETTKEVTVIQDATVSHECEKCPCTIRVETDEKISWKFWALIWFLIILIIICIALTGVGVYYLINR</sequence>
<evidence type="ECO:0000313" key="2">
    <source>
        <dbReference type="EMBL" id="QJG67162.1"/>
    </source>
</evidence>
<accession>A0A858U3Z9</accession>
<name>A0A858U3Z9_9MOLU</name>
<dbReference type="EMBL" id="CP051481">
    <property type="protein sequence ID" value="QJG67162.1"/>
    <property type="molecule type" value="Genomic_DNA"/>
</dbReference>
<keyword evidence="1" id="KW-1133">Transmembrane helix</keyword>
<proteinExistence type="predicted"/>
<evidence type="ECO:0000313" key="3">
    <source>
        <dbReference type="Proteomes" id="UP000501060"/>
    </source>
</evidence>
<dbReference type="Proteomes" id="UP000501060">
    <property type="component" value="Chromosome"/>
</dbReference>
<protein>
    <submittedName>
        <fullName evidence="2">Uncharacterized protein</fullName>
    </submittedName>
</protein>
<keyword evidence="1" id="KW-0472">Membrane</keyword>
<dbReference type="KEGG" id="mphe:HGG69_02485"/>
<evidence type="ECO:0000256" key="1">
    <source>
        <dbReference type="SAM" id="Phobius"/>
    </source>
</evidence>
<organism evidence="2 3">
    <name type="scientific">Mycoplasma phocoenae</name>
    <dbReference type="NCBI Taxonomy" id="754517"/>
    <lineage>
        <taxon>Bacteria</taxon>
        <taxon>Bacillati</taxon>
        <taxon>Mycoplasmatota</taxon>
        <taxon>Mollicutes</taxon>
        <taxon>Mycoplasmataceae</taxon>
        <taxon>Mycoplasma</taxon>
    </lineage>
</organism>
<feature type="transmembrane region" description="Helical" evidence="1">
    <location>
        <begin position="163"/>
        <end position="189"/>
    </location>
</feature>
<dbReference type="RefSeq" id="WP_169605213.1">
    <property type="nucleotide sequence ID" value="NZ_CP051481.1"/>
</dbReference>